<evidence type="ECO:0000313" key="10">
    <source>
        <dbReference type="EMBL" id="ATE52801.1"/>
    </source>
</evidence>
<feature type="domain" description="Beta-hexosaminidase bacterial type N-terminal" evidence="9">
    <location>
        <begin position="26"/>
        <end position="158"/>
    </location>
</feature>
<evidence type="ECO:0000256" key="3">
    <source>
        <dbReference type="ARBA" id="ARBA00012663"/>
    </source>
</evidence>
<proteinExistence type="inferred from homology"/>
<dbReference type="InterPro" id="IPR017853">
    <property type="entry name" value="GH"/>
</dbReference>
<dbReference type="KEGG" id="apre:CNX65_05485"/>
<organism evidence="10 11">
    <name type="scientific">Actinosynnema pretiosum</name>
    <dbReference type="NCBI Taxonomy" id="42197"/>
    <lineage>
        <taxon>Bacteria</taxon>
        <taxon>Bacillati</taxon>
        <taxon>Actinomycetota</taxon>
        <taxon>Actinomycetes</taxon>
        <taxon>Pseudonocardiales</taxon>
        <taxon>Pseudonocardiaceae</taxon>
        <taxon>Actinosynnema</taxon>
    </lineage>
</organism>
<evidence type="ECO:0000259" key="9">
    <source>
        <dbReference type="Pfam" id="PF02838"/>
    </source>
</evidence>
<comment type="catalytic activity">
    <reaction evidence="1">
        <text>Hydrolysis of terminal non-reducing N-acetyl-D-hexosamine residues in N-acetyl-beta-D-hexosaminides.</text>
        <dbReference type="EC" id="3.2.1.52"/>
    </reaction>
</comment>
<dbReference type="PANTHER" id="PTHR22600:SF57">
    <property type="entry name" value="BETA-N-ACETYLHEXOSAMINIDASE"/>
    <property type="match status" value="1"/>
</dbReference>
<keyword evidence="4" id="KW-0378">Hydrolase</keyword>
<dbReference type="SUPFAM" id="SSF55545">
    <property type="entry name" value="beta-N-acetylhexosaminidase-like domain"/>
    <property type="match status" value="1"/>
</dbReference>
<evidence type="ECO:0000256" key="4">
    <source>
        <dbReference type="ARBA" id="ARBA00022801"/>
    </source>
</evidence>
<dbReference type="Gene3D" id="3.30.379.10">
    <property type="entry name" value="Chitobiase/beta-hexosaminidase domain 2-like"/>
    <property type="match status" value="1"/>
</dbReference>
<dbReference type="EC" id="3.2.1.52" evidence="3"/>
<sequence length="515" mass="55068">MGAASTAPPPSRARGRRTAAESPLHTIVPAPVLVEPRPGAAFTLAPDAEVRVPPGSPGARDVGELLAELLRPATGYPLPVVEGAAGPGVVLLLEGAAAEVGDEGYELDTAEDTAVLRANTPAGLWSGVQTLRQLLPAAVESPERQDGPFTAPAVHVLDHPRFPHRGVMLDVARHFFGVDDVKRYLDLAVAHKVNTLHLHLSDDQGWRLEIESWPNLTAHGSTSSVGGGPGGFYTQDDYREIVAYAARRHVTVVPEIDLPGHTAAALSSYPELNPDGIAPKLYTGIEVGFSTLDIASETTYRFVADVLREVAALTPGPYLHIGGDEAFATEPADYRAFMARVLPMVGEHGKRAMGWSEFTRADLPTTAVAQYWDTGRPAGPELAEAAARGVRFVLSPANRVYLDMKYTEETELGLKWAGTVEVDAAYGWDPATLLDGVPESAVLGVEAPLWTETLTTVAELESMAFPRLAAVAEVGWTAATGRDWADFRSRLAAQGPRWTARGVAFHRSPTVPWQG</sequence>
<dbReference type="EMBL" id="CP023445">
    <property type="protein sequence ID" value="ATE52801.1"/>
    <property type="molecule type" value="Genomic_DNA"/>
</dbReference>
<feature type="active site" description="Proton donor" evidence="6">
    <location>
        <position position="325"/>
    </location>
</feature>
<evidence type="ECO:0000256" key="2">
    <source>
        <dbReference type="ARBA" id="ARBA00006285"/>
    </source>
</evidence>
<protein>
    <recommendedName>
        <fullName evidence="3">beta-N-acetylhexosaminidase</fullName>
        <ecNumber evidence="3">3.2.1.52</ecNumber>
    </recommendedName>
</protein>
<dbReference type="PRINTS" id="PR00738">
    <property type="entry name" value="GLHYDRLASE20"/>
</dbReference>
<keyword evidence="11" id="KW-1185">Reference proteome</keyword>
<evidence type="ECO:0000313" key="11">
    <source>
        <dbReference type="Proteomes" id="UP000218505"/>
    </source>
</evidence>
<comment type="similarity">
    <text evidence="2">Belongs to the glycosyl hydrolase 20 family.</text>
</comment>
<dbReference type="PANTHER" id="PTHR22600">
    <property type="entry name" value="BETA-HEXOSAMINIDASE"/>
    <property type="match status" value="1"/>
</dbReference>
<dbReference type="RefSeq" id="WP_096491788.1">
    <property type="nucleotide sequence ID" value="NZ_CP023445.1"/>
</dbReference>
<dbReference type="Proteomes" id="UP000218505">
    <property type="component" value="Chromosome"/>
</dbReference>
<evidence type="ECO:0000259" key="8">
    <source>
        <dbReference type="Pfam" id="PF00728"/>
    </source>
</evidence>
<dbReference type="SUPFAM" id="SSF51445">
    <property type="entry name" value="(Trans)glycosidases"/>
    <property type="match status" value="1"/>
</dbReference>
<evidence type="ECO:0000256" key="1">
    <source>
        <dbReference type="ARBA" id="ARBA00001231"/>
    </source>
</evidence>
<reference evidence="10" key="1">
    <citation type="submission" date="2017-09" db="EMBL/GenBank/DDBJ databases">
        <title>Complete Genome Sequence of ansamitocin-producing Bacterium Actinosynnema pretiosum X47.</title>
        <authorList>
            <person name="Cao G."/>
            <person name="Zong G."/>
            <person name="Zhong C."/>
            <person name="Fu J."/>
        </authorList>
    </citation>
    <scope>NUCLEOTIDE SEQUENCE [LARGE SCALE GENOMIC DNA]</scope>
    <source>
        <strain evidence="10">X47</strain>
    </source>
</reference>
<accession>A0A290Z191</accession>
<dbReference type="Gene3D" id="3.20.20.80">
    <property type="entry name" value="Glycosidases"/>
    <property type="match status" value="1"/>
</dbReference>
<dbReference type="GO" id="GO:0004563">
    <property type="term" value="F:beta-N-acetylhexosaminidase activity"/>
    <property type="evidence" value="ECO:0007669"/>
    <property type="project" value="UniProtKB-EC"/>
</dbReference>
<dbReference type="InterPro" id="IPR025705">
    <property type="entry name" value="Beta_hexosaminidase_sua/sub"/>
</dbReference>
<dbReference type="GO" id="GO:0030203">
    <property type="term" value="P:glycosaminoglycan metabolic process"/>
    <property type="evidence" value="ECO:0007669"/>
    <property type="project" value="TreeGrafter"/>
</dbReference>
<feature type="domain" description="Glycoside hydrolase family 20 catalytic" evidence="8">
    <location>
        <begin position="335"/>
        <end position="478"/>
    </location>
</feature>
<keyword evidence="5" id="KW-0326">Glycosidase</keyword>
<evidence type="ECO:0000256" key="7">
    <source>
        <dbReference type="SAM" id="MobiDB-lite"/>
    </source>
</evidence>
<dbReference type="InterPro" id="IPR015882">
    <property type="entry name" value="HEX_bac_N"/>
</dbReference>
<dbReference type="InterPro" id="IPR015883">
    <property type="entry name" value="Glyco_hydro_20_cat"/>
</dbReference>
<evidence type="ECO:0000256" key="6">
    <source>
        <dbReference type="PIRSR" id="PIRSR625705-1"/>
    </source>
</evidence>
<dbReference type="InterPro" id="IPR029018">
    <property type="entry name" value="Hex-like_dom2"/>
</dbReference>
<dbReference type="Pfam" id="PF02838">
    <property type="entry name" value="Glyco_hydro_20b"/>
    <property type="match status" value="1"/>
</dbReference>
<dbReference type="CDD" id="cd06568">
    <property type="entry name" value="GH20_SpHex_like"/>
    <property type="match status" value="1"/>
</dbReference>
<evidence type="ECO:0000256" key="5">
    <source>
        <dbReference type="ARBA" id="ARBA00023295"/>
    </source>
</evidence>
<feature type="region of interest" description="Disordered" evidence="7">
    <location>
        <begin position="1"/>
        <end position="22"/>
    </location>
</feature>
<dbReference type="GO" id="GO:0016020">
    <property type="term" value="C:membrane"/>
    <property type="evidence" value="ECO:0007669"/>
    <property type="project" value="TreeGrafter"/>
</dbReference>
<name>A0A290Z191_9PSEU</name>
<gene>
    <name evidence="10" type="ORF">CNX65_05485</name>
</gene>
<dbReference type="Pfam" id="PF00728">
    <property type="entry name" value="Glyco_hydro_20"/>
    <property type="match status" value="2"/>
</dbReference>
<feature type="domain" description="Glycoside hydrolase family 20 catalytic" evidence="8">
    <location>
        <begin position="162"/>
        <end position="328"/>
    </location>
</feature>
<dbReference type="GO" id="GO:0005975">
    <property type="term" value="P:carbohydrate metabolic process"/>
    <property type="evidence" value="ECO:0007669"/>
    <property type="project" value="InterPro"/>
</dbReference>
<dbReference type="AlphaFoldDB" id="A0A290Z191"/>